<dbReference type="PANTHER" id="PTHR35340:SF5">
    <property type="entry name" value="ASST-DOMAIN-CONTAINING PROTEIN"/>
    <property type="match status" value="1"/>
</dbReference>
<proteinExistence type="predicted"/>
<dbReference type="PANTHER" id="PTHR35340">
    <property type="entry name" value="PQQ ENZYME REPEAT PROTEIN-RELATED"/>
    <property type="match status" value="1"/>
</dbReference>
<evidence type="ECO:0000313" key="2">
    <source>
        <dbReference type="Proteomes" id="UP000549517"/>
    </source>
</evidence>
<dbReference type="AlphaFoldDB" id="A0A849ASL5"/>
<accession>A0A849ASL5</accession>
<evidence type="ECO:0000313" key="1">
    <source>
        <dbReference type="EMBL" id="NNG80168.1"/>
    </source>
</evidence>
<dbReference type="InterPro" id="IPR039535">
    <property type="entry name" value="ASST-like"/>
</dbReference>
<dbReference type="Pfam" id="PF14269">
    <property type="entry name" value="Arylsulfotran_2"/>
    <property type="match status" value="1"/>
</dbReference>
<comment type="caution">
    <text evidence="1">The sequence shown here is derived from an EMBL/GenBank/DDBJ whole genome shotgun (WGS) entry which is preliminary data.</text>
</comment>
<dbReference type="EMBL" id="JABEMC010000011">
    <property type="protein sequence ID" value="NNG80168.1"/>
    <property type="molecule type" value="Genomic_DNA"/>
</dbReference>
<dbReference type="InterPro" id="IPR053143">
    <property type="entry name" value="Arylsulfate_ST"/>
</dbReference>
<protein>
    <submittedName>
        <fullName evidence="1">Uncharacterized protein</fullName>
    </submittedName>
</protein>
<organism evidence="1 2">
    <name type="scientific">Brevibacterium luteolum</name>
    <dbReference type="NCBI Taxonomy" id="199591"/>
    <lineage>
        <taxon>Bacteria</taxon>
        <taxon>Bacillati</taxon>
        <taxon>Actinomycetota</taxon>
        <taxon>Actinomycetes</taxon>
        <taxon>Micrococcales</taxon>
        <taxon>Brevibacteriaceae</taxon>
        <taxon>Brevibacterium</taxon>
    </lineage>
</organism>
<gene>
    <name evidence="1" type="ORF">HLA91_12425</name>
</gene>
<sequence>MSRPDLTAPPIEGEPLDLSVNGIDQYVFLGPKSQETGIWSGRLIVDGAGEPVWIEEDSDPDGDTAGWDLRVQDYQGQEVLTWWEGTVDTPLAEGEVVILDDSYEQIARVGTGGDLPHRMVDLHETTVTEEGTLLVLAYVPKQTDLTAFGGETDG</sequence>
<reference evidence="1 2" key="1">
    <citation type="submission" date="2020-05" db="EMBL/GenBank/DDBJ databases">
        <title>MicrobeNet Type strains.</title>
        <authorList>
            <person name="Nicholson A.C."/>
        </authorList>
    </citation>
    <scope>NUCLEOTIDE SEQUENCE [LARGE SCALE GENOMIC DNA]</scope>
    <source>
        <strain evidence="1 2">CCUG 46604</strain>
    </source>
</reference>
<name>A0A849ASL5_9MICO</name>
<dbReference type="Proteomes" id="UP000549517">
    <property type="component" value="Unassembled WGS sequence"/>
</dbReference>